<comment type="cofactor">
    <cofactor evidence="12 14">
        <name>Mg(2+)</name>
        <dbReference type="ChEBI" id="CHEBI:18420"/>
    </cofactor>
</comment>
<dbReference type="AlphaFoldDB" id="A0A1G1L0Q3"/>
<comment type="caution">
    <text evidence="15">The sequence shown here is derived from an EMBL/GenBank/DDBJ whole genome shotgun (WGS) entry which is preliminary data.</text>
</comment>
<feature type="transmembrane region" description="Helical" evidence="12">
    <location>
        <begin position="174"/>
        <end position="195"/>
    </location>
</feature>
<feature type="transmembrane region" description="Helical" evidence="12">
    <location>
        <begin position="241"/>
        <end position="258"/>
    </location>
</feature>
<evidence type="ECO:0000313" key="16">
    <source>
        <dbReference type="Proteomes" id="UP000178187"/>
    </source>
</evidence>
<dbReference type="GO" id="GO:0005886">
    <property type="term" value="C:plasma membrane"/>
    <property type="evidence" value="ECO:0007669"/>
    <property type="project" value="UniProtKB-SubCell"/>
</dbReference>
<comment type="function">
    <text evidence="12">Catalyzes the initial step of the lipid cycle reactions in the biosynthesis of the cell wall peptidoglycan: transfers peptidoglycan precursor phospho-MurNAc-pentapeptide from UDP-MurNAc-pentapeptide onto the lipid carrier undecaprenyl phosphate, yielding undecaprenyl-pyrophosphoryl-MurNAc-pentapeptide, known as lipid I.</text>
</comment>
<dbReference type="UniPathway" id="UPA00219"/>
<keyword evidence="10 12" id="KW-0131">Cell cycle</keyword>
<dbReference type="EC" id="2.7.8.13" evidence="12 13"/>
<dbReference type="HAMAP" id="MF_00038">
    <property type="entry name" value="MraY"/>
    <property type="match status" value="1"/>
</dbReference>
<evidence type="ECO:0000256" key="10">
    <source>
        <dbReference type="ARBA" id="ARBA00023306"/>
    </source>
</evidence>
<feature type="transmembrane region" description="Helical" evidence="12">
    <location>
        <begin position="292"/>
        <end position="316"/>
    </location>
</feature>
<feature type="binding site" evidence="14">
    <location>
        <position position="269"/>
    </location>
    <ligand>
        <name>Mg(2+)</name>
        <dbReference type="ChEBI" id="CHEBI:18420"/>
    </ligand>
</feature>
<feature type="transmembrane region" description="Helical" evidence="12">
    <location>
        <begin position="340"/>
        <end position="359"/>
    </location>
</feature>
<keyword evidence="3 12" id="KW-0132">Cell division</keyword>
<feature type="transmembrane region" description="Helical" evidence="12">
    <location>
        <begin position="22"/>
        <end position="45"/>
    </location>
</feature>
<evidence type="ECO:0000256" key="14">
    <source>
        <dbReference type="PIRSR" id="PIRSR600715-1"/>
    </source>
</evidence>
<dbReference type="PANTHER" id="PTHR22926:SF5">
    <property type="entry name" value="PHOSPHO-N-ACETYLMURAMOYL-PENTAPEPTIDE-TRANSFERASE HOMOLOG"/>
    <property type="match status" value="1"/>
</dbReference>
<dbReference type="GO" id="GO:0009252">
    <property type="term" value="P:peptidoglycan biosynthetic process"/>
    <property type="evidence" value="ECO:0007669"/>
    <property type="project" value="UniProtKB-UniRule"/>
</dbReference>
<feature type="transmembrane region" description="Helical" evidence="12">
    <location>
        <begin position="77"/>
        <end position="95"/>
    </location>
</feature>
<comment type="catalytic activity">
    <reaction evidence="12">
        <text>UDP-N-acetyl-alpha-D-muramoyl-L-alanyl-gamma-D-glutamyl-meso-2,6-diaminopimeloyl-D-alanyl-D-alanine + di-trans,octa-cis-undecaprenyl phosphate = di-trans,octa-cis-undecaprenyl diphospho-N-acetyl-alpha-D-muramoyl-L-alanyl-D-glutamyl-meso-2,6-diaminopimeloyl-D-alanyl-D-alanine + UMP</text>
        <dbReference type="Rhea" id="RHEA:28386"/>
        <dbReference type="ChEBI" id="CHEBI:57865"/>
        <dbReference type="ChEBI" id="CHEBI:60392"/>
        <dbReference type="ChEBI" id="CHEBI:61386"/>
        <dbReference type="ChEBI" id="CHEBI:61387"/>
        <dbReference type="EC" id="2.7.8.13"/>
    </reaction>
</comment>
<feature type="binding site" evidence="14">
    <location>
        <position position="194"/>
    </location>
    <ligand>
        <name>Mg(2+)</name>
        <dbReference type="ChEBI" id="CHEBI:18420"/>
    </ligand>
</feature>
<dbReference type="PROSITE" id="PS01348">
    <property type="entry name" value="MRAY_2"/>
    <property type="match status" value="1"/>
</dbReference>
<keyword evidence="9 12" id="KW-0472">Membrane</keyword>
<evidence type="ECO:0000256" key="7">
    <source>
        <dbReference type="ARBA" id="ARBA00022984"/>
    </source>
</evidence>
<reference evidence="15 16" key="1">
    <citation type="journal article" date="2016" name="Nat. Commun.">
        <title>Thousands of microbial genomes shed light on interconnected biogeochemical processes in an aquifer system.</title>
        <authorList>
            <person name="Anantharaman K."/>
            <person name="Brown C.T."/>
            <person name="Hug L.A."/>
            <person name="Sharon I."/>
            <person name="Castelle C.J."/>
            <person name="Probst A.J."/>
            <person name="Thomas B.C."/>
            <person name="Singh A."/>
            <person name="Wilkins M.J."/>
            <person name="Karaoz U."/>
            <person name="Brodie E.L."/>
            <person name="Williams K.H."/>
            <person name="Hubbard S.S."/>
            <person name="Banfield J.F."/>
        </authorList>
    </citation>
    <scope>NUCLEOTIDE SEQUENCE [LARGE SCALE GENOMIC DNA]</scope>
</reference>
<sequence length="362" mass="39693">MFLYFLYPLKDVFSIFNVFRYITFRAIGASVTAFLLSLILFPILINELRKLSVVNSTNRPHTEKIEGFYANKKTTPTMGGVLILGSIVFSNVLWGNLQNPYMLLALLVVTWYGAVGFVDDLIKLRSKSSKGISGRVKLAGQLILGFAIGTYLYYDPNFSSLLYVPFLKKLQIPLGLLFIPFAVIVLAGSSNALNLTDGMDGLAIGCTAFSAGALTIFAYLAGRFDFAEYLGIPYSSLGGELTVFSASLVGAAVGFLWYNSYPATIMMGDTGSLSLGGALGIVAILIKQELVLLIVGGIFVWEAVSVMIQVASFKFFKKRVFLMSPFHHHLQLKGWPETKVTIRLWIIAFILALIGLGTIKLR</sequence>
<dbReference type="CDD" id="cd06852">
    <property type="entry name" value="GT_MraY"/>
    <property type="match status" value="1"/>
</dbReference>
<dbReference type="InterPro" id="IPR018480">
    <property type="entry name" value="PNAcMuramoyl-5peptid_Trfase_CS"/>
</dbReference>
<dbReference type="GO" id="GO:0046872">
    <property type="term" value="F:metal ion binding"/>
    <property type="evidence" value="ECO:0007669"/>
    <property type="project" value="UniProtKB-KW"/>
</dbReference>
<comment type="similarity">
    <text evidence="2 12">Belongs to the glycosyltransferase 4 family. MraY subfamily.</text>
</comment>
<evidence type="ECO:0000256" key="9">
    <source>
        <dbReference type="ARBA" id="ARBA00023136"/>
    </source>
</evidence>
<dbReference type="Pfam" id="PF10555">
    <property type="entry name" value="MraY_sig1"/>
    <property type="match status" value="1"/>
</dbReference>
<dbReference type="Proteomes" id="UP000178187">
    <property type="component" value="Unassembled WGS sequence"/>
</dbReference>
<evidence type="ECO:0000313" key="15">
    <source>
        <dbReference type="EMBL" id="OGW98721.1"/>
    </source>
</evidence>
<evidence type="ECO:0000256" key="5">
    <source>
        <dbReference type="ARBA" id="ARBA00022692"/>
    </source>
</evidence>
<comment type="subcellular location">
    <subcellularLocation>
        <location evidence="12">Cell membrane</location>
        <topology evidence="12">Multi-pass membrane protein</topology>
    </subcellularLocation>
    <subcellularLocation>
        <location evidence="1">Membrane</location>
        <topology evidence="1">Multi-pass membrane protein</topology>
    </subcellularLocation>
</comment>
<keyword evidence="5 12" id="KW-0812">Transmembrane</keyword>
<evidence type="ECO:0000256" key="6">
    <source>
        <dbReference type="ARBA" id="ARBA00022960"/>
    </source>
</evidence>
<organism evidence="15 16">
    <name type="scientific">Candidatus Danuiimicrobium aquiferis</name>
    <dbReference type="NCBI Taxonomy" id="1801832"/>
    <lineage>
        <taxon>Bacteria</taxon>
        <taxon>Pseudomonadati</taxon>
        <taxon>Candidatus Omnitrophota</taxon>
        <taxon>Candidatus Danuiimicrobium</taxon>
    </lineage>
</organism>
<dbReference type="GO" id="GO:0051301">
    <property type="term" value="P:cell division"/>
    <property type="evidence" value="ECO:0007669"/>
    <property type="project" value="UniProtKB-KW"/>
</dbReference>
<evidence type="ECO:0000256" key="11">
    <source>
        <dbReference type="ARBA" id="ARBA00023316"/>
    </source>
</evidence>
<keyword evidence="12" id="KW-1003">Cell membrane</keyword>
<keyword evidence="7 12" id="KW-0573">Peptidoglycan synthesis</keyword>
<feature type="transmembrane region" description="Helical" evidence="12">
    <location>
        <begin position="202"/>
        <end position="221"/>
    </location>
</feature>
<feature type="transmembrane region" description="Helical" evidence="12">
    <location>
        <begin position="134"/>
        <end position="154"/>
    </location>
</feature>
<evidence type="ECO:0000256" key="13">
    <source>
        <dbReference type="NCBIfam" id="TIGR00445"/>
    </source>
</evidence>
<evidence type="ECO:0000256" key="12">
    <source>
        <dbReference type="HAMAP-Rule" id="MF_00038"/>
    </source>
</evidence>
<accession>A0A1G1L0Q3</accession>
<comment type="pathway">
    <text evidence="12">Cell wall biogenesis; peptidoglycan biosynthesis.</text>
</comment>
<keyword evidence="6 12" id="KW-0133">Cell shape</keyword>
<keyword evidence="4 12" id="KW-0808">Transferase</keyword>
<dbReference type="PROSITE" id="PS01347">
    <property type="entry name" value="MRAY_1"/>
    <property type="match status" value="1"/>
</dbReference>
<keyword evidence="12 14" id="KW-0460">Magnesium</keyword>
<keyword evidence="12 14" id="KW-0479">Metal-binding</keyword>
<dbReference type="PANTHER" id="PTHR22926">
    <property type="entry name" value="PHOSPHO-N-ACETYLMURAMOYL-PENTAPEPTIDE-TRANSFERASE"/>
    <property type="match status" value="1"/>
</dbReference>
<evidence type="ECO:0000256" key="8">
    <source>
        <dbReference type="ARBA" id="ARBA00022989"/>
    </source>
</evidence>
<dbReference type="NCBIfam" id="TIGR00445">
    <property type="entry name" value="mraY"/>
    <property type="match status" value="1"/>
</dbReference>
<feature type="transmembrane region" description="Helical" evidence="12">
    <location>
        <begin position="101"/>
        <end position="122"/>
    </location>
</feature>
<protein>
    <recommendedName>
        <fullName evidence="12 13">Phospho-N-acetylmuramoyl-pentapeptide-transferase</fullName>
        <ecNumber evidence="12 13">2.7.8.13</ecNumber>
    </recommendedName>
    <alternativeName>
        <fullName evidence="12">UDP-MurNAc-pentapeptide phosphotransferase</fullName>
    </alternativeName>
</protein>
<proteinExistence type="inferred from homology"/>
<keyword evidence="11 12" id="KW-0961">Cell wall biogenesis/degradation</keyword>
<name>A0A1G1L0Q3_9BACT</name>
<keyword evidence="8 12" id="KW-1133">Transmembrane helix</keyword>
<dbReference type="EMBL" id="MHFR01000031">
    <property type="protein sequence ID" value="OGW98721.1"/>
    <property type="molecule type" value="Genomic_DNA"/>
</dbReference>
<evidence type="ECO:0000256" key="4">
    <source>
        <dbReference type="ARBA" id="ARBA00022679"/>
    </source>
</evidence>
<dbReference type="GO" id="GO:0051992">
    <property type="term" value="F:UDP-N-acetylmuramoyl-L-alanyl-D-glutamyl-meso-2,6-diaminopimelyl-D-alanyl-D-alanine:undecaprenyl-phosphate transferase activity"/>
    <property type="evidence" value="ECO:0007669"/>
    <property type="project" value="RHEA"/>
</dbReference>
<dbReference type="InterPro" id="IPR000715">
    <property type="entry name" value="Glycosyl_transferase_4"/>
</dbReference>
<evidence type="ECO:0000256" key="2">
    <source>
        <dbReference type="ARBA" id="ARBA00005583"/>
    </source>
</evidence>
<dbReference type="Pfam" id="PF00953">
    <property type="entry name" value="Glycos_transf_4"/>
    <property type="match status" value="1"/>
</dbReference>
<evidence type="ECO:0000256" key="1">
    <source>
        <dbReference type="ARBA" id="ARBA00004141"/>
    </source>
</evidence>
<dbReference type="GO" id="GO:0008963">
    <property type="term" value="F:phospho-N-acetylmuramoyl-pentapeptide-transferase activity"/>
    <property type="evidence" value="ECO:0007669"/>
    <property type="project" value="UniProtKB-UniRule"/>
</dbReference>
<dbReference type="InterPro" id="IPR003524">
    <property type="entry name" value="PNAcMuramoyl-5peptid_Trfase"/>
</dbReference>
<dbReference type="GO" id="GO:0071555">
    <property type="term" value="P:cell wall organization"/>
    <property type="evidence" value="ECO:0007669"/>
    <property type="project" value="UniProtKB-KW"/>
</dbReference>
<dbReference type="GO" id="GO:0008360">
    <property type="term" value="P:regulation of cell shape"/>
    <property type="evidence" value="ECO:0007669"/>
    <property type="project" value="UniProtKB-KW"/>
</dbReference>
<gene>
    <name evidence="12" type="primary">mraY</name>
    <name evidence="15" type="ORF">A3G33_05460</name>
</gene>
<evidence type="ECO:0000256" key="3">
    <source>
        <dbReference type="ARBA" id="ARBA00022618"/>
    </source>
</evidence>